<name>G7YN13_CLOSI</name>
<organism evidence="2 3">
    <name type="scientific">Clonorchis sinensis</name>
    <name type="common">Chinese liver fluke</name>
    <dbReference type="NCBI Taxonomy" id="79923"/>
    <lineage>
        <taxon>Eukaryota</taxon>
        <taxon>Metazoa</taxon>
        <taxon>Spiralia</taxon>
        <taxon>Lophotrochozoa</taxon>
        <taxon>Platyhelminthes</taxon>
        <taxon>Trematoda</taxon>
        <taxon>Digenea</taxon>
        <taxon>Opisthorchiida</taxon>
        <taxon>Opisthorchiata</taxon>
        <taxon>Opisthorchiidae</taxon>
        <taxon>Clonorchis</taxon>
    </lineage>
</organism>
<evidence type="ECO:0000313" key="2">
    <source>
        <dbReference type="EMBL" id="GAA54344.1"/>
    </source>
</evidence>
<reference evidence="2" key="1">
    <citation type="journal article" date="2011" name="Genome Biol.">
        <title>The draft genome of the carcinogenic human liver fluke Clonorchis sinensis.</title>
        <authorList>
            <person name="Wang X."/>
            <person name="Chen W."/>
            <person name="Huang Y."/>
            <person name="Sun J."/>
            <person name="Men J."/>
            <person name="Liu H."/>
            <person name="Luo F."/>
            <person name="Guo L."/>
            <person name="Lv X."/>
            <person name="Deng C."/>
            <person name="Zhou C."/>
            <person name="Fan Y."/>
            <person name="Li X."/>
            <person name="Huang L."/>
            <person name="Hu Y."/>
            <person name="Liang C."/>
            <person name="Hu X."/>
            <person name="Xu J."/>
            <person name="Yu X."/>
        </authorList>
    </citation>
    <scope>NUCLEOTIDE SEQUENCE [LARGE SCALE GENOMIC DNA]</scope>
    <source>
        <strain evidence="2">Henan</strain>
    </source>
</reference>
<feature type="region of interest" description="Disordered" evidence="1">
    <location>
        <begin position="44"/>
        <end position="64"/>
    </location>
</feature>
<proteinExistence type="predicted"/>
<accession>G7YN13</accession>
<dbReference type="AlphaFoldDB" id="G7YN13"/>
<keyword evidence="3" id="KW-1185">Reference proteome</keyword>
<evidence type="ECO:0000313" key="3">
    <source>
        <dbReference type="Proteomes" id="UP000008909"/>
    </source>
</evidence>
<dbReference type="EMBL" id="DF143885">
    <property type="protein sequence ID" value="GAA54344.1"/>
    <property type="molecule type" value="Genomic_DNA"/>
</dbReference>
<gene>
    <name evidence="2" type="ORF">CLF_102317</name>
</gene>
<sequence length="114" mass="12914">MKRVSRCLAYFPLEYRRLRGDLILPSTLVEQGLANKCFTVDPTNVGRERGEQRPLNNKCKPDPGILGPSLDPVHQSVNQCKGEDQQSGGRLKYFMNSSQCSQMFPNFRQLANLI</sequence>
<reference key="2">
    <citation type="submission" date="2011-10" db="EMBL/GenBank/DDBJ databases">
        <title>The genome and transcriptome sequence of Clonorchis sinensis provide insights into the carcinogenic liver fluke.</title>
        <authorList>
            <person name="Wang X."/>
            <person name="Huang Y."/>
            <person name="Chen W."/>
            <person name="Liu H."/>
            <person name="Guo L."/>
            <person name="Chen Y."/>
            <person name="Luo F."/>
            <person name="Zhou W."/>
            <person name="Sun J."/>
            <person name="Mao Q."/>
            <person name="Liang P."/>
            <person name="Zhou C."/>
            <person name="Tian Y."/>
            <person name="Men J."/>
            <person name="Lv X."/>
            <person name="Huang L."/>
            <person name="Zhou J."/>
            <person name="Hu Y."/>
            <person name="Li R."/>
            <person name="Zhang F."/>
            <person name="Lei H."/>
            <person name="Li X."/>
            <person name="Hu X."/>
            <person name="Liang C."/>
            <person name="Xu J."/>
            <person name="Wu Z."/>
            <person name="Yu X."/>
        </authorList>
    </citation>
    <scope>NUCLEOTIDE SEQUENCE</scope>
    <source>
        <strain>Henan</strain>
    </source>
</reference>
<dbReference type="Proteomes" id="UP000008909">
    <property type="component" value="Unassembled WGS sequence"/>
</dbReference>
<protein>
    <submittedName>
        <fullName evidence="2">Uncharacterized protein</fullName>
    </submittedName>
</protein>
<evidence type="ECO:0000256" key="1">
    <source>
        <dbReference type="SAM" id="MobiDB-lite"/>
    </source>
</evidence>